<comment type="caution">
    <text evidence="1">The sequence shown here is derived from an EMBL/GenBank/DDBJ whole genome shotgun (WGS) entry which is preliminary data.</text>
</comment>
<dbReference type="EMBL" id="JAHRIQ010045152">
    <property type="protein sequence ID" value="MEQ2235166.1"/>
    <property type="molecule type" value="Genomic_DNA"/>
</dbReference>
<evidence type="ECO:0000313" key="1">
    <source>
        <dbReference type="EMBL" id="MEQ2235166.1"/>
    </source>
</evidence>
<evidence type="ECO:0000313" key="2">
    <source>
        <dbReference type="Proteomes" id="UP001482620"/>
    </source>
</evidence>
<sequence length="68" mass="7320">MNNSQTCLRRGLENEETYWGITTTMDSGSPRVTTACQMPMVKGSGPSNQGCKKEGAVIRLTGLTVDNP</sequence>
<keyword evidence="2" id="KW-1185">Reference proteome</keyword>
<organism evidence="1 2">
    <name type="scientific">Ilyodon furcidens</name>
    <name type="common">goldbreast splitfin</name>
    <dbReference type="NCBI Taxonomy" id="33524"/>
    <lineage>
        <taxon>Eukaryota</taxon>
        <taxon>Metazoa</taxon>
        <taxon>Chordata</taxon>
        <taxon>Craniata</taxon>
        <taxon>Vertebrata</taxon>
        <taxon>Euteleostomi</taxon>
        <taxon>Actinopterygii</taxon>
        <taxon>Neopterygii</taxon>
        <taxon>Teleostei</taxon>
        <taxon>Neoteleostei</taxon>
        <taxon>Acanthomorphata</taxon>
        <taxon>Ovalentaria</taxon>
        <taxon>Atherinomorphae</taxon>
        <taxon>Cyprinodontiformes</taxon>
        <taxon>Goodeidae</taxon>
        <taxon>Ilyodon</taxon>
    </lineage>
</organism>
<protein>
    <submittedName>
        <fullName evidence="1">Uncharacterized protein</fullName>
    </submittedName>
</protein>
<reference evidence="1 2" key="1">
    <citation type="submission" date="2021-06" db="EMBL/GenBank/DDBJ databases">
        <authorList>
            <person name="Palmer J.M."/>
        </authorList>
    </citation>
    <scope>NUCLEOTIDE SEQUENCE [LARGE SCALE GENOMIC DNA]</scope>
    <source>
        <strain evidence="2">if_2019</strain>
        <tissue evidence="1">Muscle</tissue>
    </source>
</reference>
<dbReference type="Proteomes" id="UP001482620">
    <property type="component" value="Unassembled WGS sequence"/>
</dbReference>
<accession>A0ABV0TRQ4</accession>
<proteinExistence type="predicted"/>
<gene>
    <name evidence="1" type="ORF">ILYODFUR_038878</name>
</gene>
<name>A0ABV0TRQ4_9TELE</name>